<name>A0A132AAI4_SARSC</name>
<evidence type="ECO:0000313" key="2">
    <source>
        <dbReference type="EMBL" id="KPM07968.1"/>
    </source>
</evidence>
<comment type="caution">
    <text evidence="2">The sequence shown here is derived from an EMBL/GenBank/DDBJ whole genome shotgun (WGS) entry which is preliminary data.</text>
</comment>
<dbReference type="Proteomes" id="UP000616769">
    <property type="component" value="Unassembled WGS sequence"/>
</dbReference>
<feature type="region of interest" description="Disordered" evidence="1">
    <location>
        <begin position="1"/>
        <end position="86"/>
    </location>
</feature>
<reference evidence="2 3" key="1">
    <citation type="journal article" date="2015" name="Parasit. Vectors">
        <title>Draft genome of the scabies mite.</title>
        <authorList>
            <person name="Rider S.D.Jr."/>
            <person name="Morgan M.S."/>
            <person name="Arlian L.G."/>
        </authorList>
    </citation>
    <scope>NUCLEOTIDE SEQUENCE [LARGE SCALE GENOMIC DNA]</scope>
    <source>
        <strain evidence="2">Arlian Lab</strain>
    </source>
</reference>
<feature type="compositionally biased region" description="Basic and acidic residues" evidence="1">
    <location>
        <begin position="26"/>
        <end position="38"/>
    </location>
</feature>
<sequence>MTEKKFYHNVSRSANSRGDVSSSSYDRYHPSSKSREGFTRFNGSSNHSNGYEQARPSHRNNGFSSRPPLNGYRPRPTGEIYAPKFT</sequence>
<protein>
    <submittedName>
        <fullName evidence="2">Uncharacterized protein</fullName>
    </submittedName>
</protein>
<feature type="compositionally biased region" description="Polar residues" evidence="1">
    <location>
        <begin position="41"/>
        <end position="51"/>
    </location>
</feature>
<gene>
    <name evidence="2" type="ORF">QR98_0064810</name>
</gene>
<accession>A0A132AAI4</accession>
<dbReference type="AlphaFoldDB" id="A0A132AAI4"/>
<dbReference type="EMBL" id="JXLN01012077">
    <property type="protein sequence ID" value="KPM07968.1"/>
    <property type="molecule type" value="Genomic_DNA"/>
</dbReference>
<evidence type="ECO:0000313" key="3">
    <source>
        <dbReference type="Proteomes" id="UP000616769"/>
    </source>
</evidence>
<evidence type="ECO:0000256" key="1">
    <source>
        <dbReference type="SAM" id="MobiDB-lite"/>
    </source>
</evidence>
<organism evidence="2 3">
    <name type="scientific">Sarcoptes scabiei</name>
    <name type="common">Itch mite</name>
    <name type="synonym">Acarus scabiei</name>
    <dbReference type="NCBI Taxonomy" id="52283"/>
    <lineage>
        <taxon>Eukaryota</taxon>
        <taxon>Metazoa</taxon>
        <taxon>Ecdysozoa</taxon>
        <taxon>Arthropoda</taxon>
        <taxon>Chelicerata</taxon>
        <taxon>Arachnida</taxon>
        <taxon>Acari</taxon>
        <taxon>Acariformes</taxon>
        <taxon>Sarcoptiformes</taxon>
        <taxon>Astigmata</taxon>
        <taxon>Psoroptidia</taxon>
        <taxon>Sarcoptoidea</taxon>
        <taxon>Sarcoptidae</taxon>
        <taxon>Sarcoptinae</taxon>
        <taxon>Sarcoptes</taxon>
    </lineage>
</organism>
<proteinExistence type="predicted"/>
<feature type="compositionally biased region" description="Polar residues" evidence="1">
    <location>
        <begin position="10"/>
        <end position="20"/>
    </location>
</feature>
<dbReference type="VEuPathDB" id="VectorBase:SSCA003533"/>
<dbReference type="OrthoDB" id="196131at2759"/>